<sequence>MMILRCVPQFVDEIWGDEDFGKFYGVGGKLGEVWLCSGHPERMTRVFDQNDLEGNWNEIKERWEVERFPFLIKHIKTREWLSVQVHPDDAYAEKNGEPWGKPEMWYFIKGGRLVNGLVSGALERLKNGDRDWNSLLSFIDVKAGQAMYIEPGTVHAIGPKIELYEFQMTSDITYRFYDWGRGRETHFDQAMEVVKETVAKPFDLSEFNCSHFKVKRLNGLPSFLDRRSVYLASRSSFNGKYFEKPTAYISTDGGKLACEGEIFEMQMP</sequence>
<dbReference type="InterPro" id="IPR014710">
    <property type="entry name" value="RmlC-like_jellyroll"/>
</dbReference>
<dbReference type="InterPro" id="IPR011051">
    <property type="entry name" value="RmlC_Cupin_sf"/>
</dbReference>
<comment type="caution">
    <text evidence="2">The sequence shown here is derived from an EMBL/GenBank/DDBJ whole genome shotgun (WGS) entry which is preliminary data.</text>
</comment>
<dbReference type="Pfam" id="PF20511">
    <property type="entry name" value="PMI_typeI_cat"/>
    <property type="match status" value="1"/>
</dbReference>
<keyword evidence="2" id="KW-0413">Isomerase</keyword>
<dbReference type="AlphaFoldDB" id="A0A7V3REH5"/>
<protein>
    <submittedName>
        <fullName evidence="2">Class I mannose-6-phosphate isomerase</fullName>
    </submittedName>
</protein>
<organism evidence="2">
    <name type="scientific">Mesoaciditoga lauensis</name>
    <dbReference type="NCBI Taxonomy" id="1495039"/>
    <lineage>
        <taxon>Bacteria</taxon>
        <taxon>Thermotogati</taxon>
        <taxon>Thermotogota</taxon>
        <taxon>Thermotogae</taxon>
        <taxon>Mesoaciditogales</taxon>
        <taxon>Mesoaciditogaceae</taxon>
        <taxon>Mesoaciditoga</taxon>
    </lineage>
</organism>
<proteinExistence type="predicted"/>
<dbReference type="Gene3D" id="2.60.120.10">
    <property type="entry name" value="Jelly Rolls"/>
    <property type="match status" value="1"/>
</dbReference>
<name>A0A7V3REH5_9BACT</name>
<dbReference type="InterPro" id="IPR046457">
    <property type="entry name" value="PMI_typeI_cat"/>
</dbReference>
<evidence type="ECO:0000259" key="1">
    <source>
        <dbReference type="Pfam" id="PF20511"/>
    </source>
</evidence>
<dbReference type="GO" id="GO:0008270">
    <property type="term" value="F:zinc ion binding"/>
    <property type="evidence" value="ECO:0007669"/>
    <property type="project" value="InterPro"/>
</dbReference>
<accession>A0A7V3REH5</accession>
<dbReference type="CDD" id="cd07010">
    <property type="entry name" value="cupin_PMI_type_I_N_bac"/>
    <property type="match status" value="1"/>
</dbReference>
<reference evidence="2" key="1">
    <citation type="journal article" date="2020" name="mSystems">
        <title>Genome- and Community-Level Interaction Insights into Carbon Utilization and Element Cycling Functions of Hydrothermarchaeota in Hydrothermal Sediment.</title>
        <authorList>
            <person name="Zhou Z."/>
            <person name="Liu Y."/>
            <person name="Xu W."/>
            <person name="Pan J."/>
            <person name="Luo Z.H."/>
            <person name="Li M."/>
        </authorList>
    </citation>
    <scope>NUCLEOTIDE SEQUENCE [LARGE SCALE GENOMIC DNA]</scope>
    <source>
        <strain evidence="2">SpSt-966</strain>
    </source>
</reference>
<gene>
    <name evidence="2" type="ORF">ENX73_03025</name>
</gene>
<evidence type="ECO:0000313" key="2">
    <source>
        <dbReference type="EMBL" id="HGE75081.1"/>
    </source>
</evidence>
<dbReference type="EMBL" id="DTPE01000124">
    <property type="protein sequence ID" value="HGE75081.1"/>
    <property type="molecule type" value="Genomic_DNA"/>
</dbReference>
<dbReference type="GO" id="GO:0004476">
    <property type="term" value="F:mannose-6-phosphate isomerase activity"/>
    <property type="evidence" value="ECO:0007669"/>
    <property type="project" value="InterPro"/>
</dbReference>
<dbReference type="SUPFAM" id="SSF51182">
    <property type="entry name" value="RmlC-like cupins"/>
    <property type="match status" value="1"/>
</dbReference>
<feature type="domain" description="Phosphomannose isomerase type I catalytic" evidence="1">
    <location>
        <begin position="30"/>
        <end position="94"/>
    </location>
</feature>